<evidence type="ECO:0000256" key="1">
    <source>
        <dbReference type="SAM" id="Phobius"/>
    </source>
</evidence>
<gene>
    <name evidence="2" type="ORF">IF1G_04376</name>
</gene>
<dbReference type="EMBL" id="SPUK01000005">
    <property type="protein sequence ID" value="TQV97136.1"/>
    <property type="molecule type" value="Genomic_DNA"/>
</dbReference>
<sequence>MSPIKMRIGNFVPPLPCGGGVASYLEPIMSRLTAYCTTRMERGRVLCFYFILFSIILFLVLDKGRKEPIISRTDTTGHDRNLTHSLADFACVRACVRRAAAAKPQRPVRESWMPSMLYARCADVSTE</sequence>
<organism evidence="2 3">
    <name type="scientific">Cordyceps javanica</name>
    <dbReference type="NCBI Taxonomy" id="43265"/>
    <lineage>
        <taxon>Eukaryota</taxon>
        <taxon>Fungi</taxon>
        <taxon>Dikarya</taxon>
        <taxon>Ascomycota</taxon>
        <taxon>Pezizomycotina</taxon>
        <taxon>Sordariomycetes</taxon>
        <taxon>Hypocreomycetidae</taxon>
        <taxon>Hypocreales</taxon>
        <taxon>Cordycipitaceae</taxon>
        <taxon>Cordyceps</taxon>
    </lineage>
</organism>
<accession>A0A545V600</accession>
<dbReference type="Proteomes" id="UP000315783">
    <property type="component" value="Unassembled WGS sequence"/>
</dbReference>
<keyword evidence="1" id="KW-0472">Membrane</keyword>
<keyword evidence="1" id="KW-0812">Transmembrane</keyword>
<evidence type="ECO:0000313" key="3">
    <source>
        <dbReference type="Proteomes" id="UP000315783"/>
    </source>
</evidence>
<feature type="transmembrane region" description="Helical" evidence="1">
    <location>
        <begin position="45"/>
        <end position="61"/>
    </location>
</feature>
<protein>
    <submittedName>
        <fullName evidence="2">Uncharacterized protein</fullName>
    </submittedName>
</protein>
<proteinExistence type="predicted"/>
<comment type="caution">
    <text evidence="2">The sequence shown here is derived from an EMBL/GenBank/DDBJ whole genome shotgun (WGS) entry which is preliminary data.</text>
</comment>
<keyword evidence="3" id="KW-1185">Reference proteome</keyword>
<evidence type="ECO:0000313" key="2">
    <source>
        <dbReference type="EMBL" id="TQV97136.1"/>
    </source>
</evidence>
<keyword evidence="1" id="KW-1133">Transmembrane helix</keyword>
<dbReference type="AlphaFoldDB" id="A0A545V600"/>
<reference evidence="2 3" key="1">
    <citation type="journal article" date="2019" name="Appl. Microbiol. Biotechnol.">
        <title>Genome sequence of Isaria javanica and comparative genome analysis insights into family S53 peptidase evolution in fungal entomopathogens.</title>
        <authorList>
            <person name="Lin R."/>
            <person name="Zhang X."/>
            <person name="Xin B."/>
            <person name="Zou M."/>
            <person name="Gao Y."/>
            <person name="Qin F."/>
            <person name="Hu Q."/>
            <person name="Xie B."/>
            <person name="Cheng X."/>
        </authorList>
    </citation>
    <scope>NUCLEOTIDE SEQUENCE [LARGE SCALE GENOMIC DNA]</scope>
    <source>
        <strain evidence="2 3">IJ1G</strain>
    </source>
</reference>
<name>A0A545V600_9HYPO</name>